<protein>
    <submittedName>
        <fullName evidence="3">Uncharacterized protein</fullName>
    </submittedName>
</protein>
<evidence type="ECO:0000313" key="3">
    <source>
        <dbReference type="EMBL" id="BAD31759.1"/>
    </source>
</evidence>
<feature type="region of interest" description="Disordered" evidence="1">
    <location>
        <begin position="1"/>
        <end position="28"/>
    </location>
</feature>
<dbReference type="EMBL" id="AP005832">
    <property type="protein sequence ID" value="BAD31759.1"/>
    <property type="molecule type" value="Genomic_DNA"/>
</dbReference>
<reference evidence="4" key="3">
    <citation type="journal article" date="2008" name="Nucleic Acids Res.">
        <title>The rice annotation project database (RAP-DB): 2008 update.</title>
        <authorList>
            <consortium name="The rice annotation project (RAP)"/>
        </authorList>
    </citation>
    <scope>GENOME REANNOTATION</scope>
    <source>
        <strain evidence="4">cv. Nipponbare</strain>
    </source>
</reference>
<dbReference type="Proteomes" id="UP000000763">
    <property type="component" value="Chromosome 8"/>
</dbReference>
<gene>
    <name evidence="3" type="primary">B1136D08.132</name>
    <name evidence="2" type="synonym">OJ1120_B07.101</name>
</gene>
<evidence type="ECO:0000256" key="1">
    <source>
        <dbReference type="SAM" id="MobiDB-lite"/>
    </source>
</evidence>
<reference evidence="3" key="1">
    <citation type="journal article" date="2004" name="Plant Cell">
        <title>Composition and structure of the centromeric region of rice chromosome 8.</title>
        <authorList>
            <person name="Wu J."/>
            <person name="Yamagata H."/>
            <person name="Hayashi-Tsugane M."/>
            <person name="Hijishita S."/>
            <person name="Fujisawa M."/>
            <person name="Shibata M."/>
            <person name="Itoh Y."/>
            <person name="Nakamura M."/>
            <person name="Sakaguchi M."/>
            <person name="Yoshihara R."/>
            <person name="Kobayashi H."/>
            <person name="Itoh K."/>
            <person name="Karasawa W."/>
            <person name="Yamamoto M."/>
            <person name="Saji S."/>
            <person name="Katagiri S."/>
            <person name="Kanamori H."/>
            <person name="Namiki N."/>
            <person name="Katayose Y."/>
            <person name="Matsumoto T."/>
            <person name="Sasaki T."/>
        </authorList>
    </citation>
    <scope>NUCLEOTIDE SEQUENCE</scope>
</reference>
<dbReference type="AlphaFoldDB" id="Q69LL6"/>
<organism evidence="3">
    <name type="scientific">Oryza sativa subsp. japonica</name>
    <name type="common">Rice</name>
    <dbReference type="NCBI Taxonomy" id="39947"/>
    <lineage>
        <taxon>Eukaryota</taxon>
        <taxon>Viridiplantae</taxon>
        <taxon>Streptophyta</taxon>
        <taxon>Embryophyta</taxon>
        <taxon>Tracheophyta</taxon>
        <taxon>Spermatophyta</taxon>
        <taxon>Magnoliopsida</taxon>
        <taxon>Liliopsida</taxon>
        <taxon>Poales</taxon>
        <taxon>Poaceae</taxon>
        <taxon>BOP clade</taxon>
        <taxon>Oryzoideae</taxon>
        <taxon>Oryzeae</taxon>
        <taxon>Oryzinae</taxon>
        <taxon>Oryza</taxon>
        <taxon>Oryza sativa</taxon>
    </lineage>
</organism>
<feature type="region of interest" description="Disordered" evidence="1">
    <location>
        <begin position="69"/>
        <end position="91"/>
    </location>
</feature>
<feature type="compositionally biased region" description="Gly residues" evidence="1">
    <location>
        <begin position="72"/>
        <end position="84"/>
    </location>
</feature>
<evidence type="ECO:0000313" key="4">
    <source>
        <dbReference type="Proteomes" id="UP000000763"/>
    </source>
</evidence>
<sequence length="91" mass="9211">MVNPEADQPNTPADPTPSRPPLPGYIGQRKATLQAQPLPTLAYGGGTGRARLGFKPAAWPWRAAAARAVTTGTGGAGDGGGQHEGGSADRH</sequence>
<name>Q69LL6_ORYSJ</name>
<proteinExistence type="predicted"/>
<feature type="compositionally biased region" description="Pro residues" evidence="1">
    <location>
        <begin position="12"/>
        <end position="23"/>
    </location>
</feature>
<accession>Q69LL6</accession>
<dbReference type="EMBL" id="AP004228">
    <property type="protein sequence ID" value="BAD30503.1"/>
    <property type="molecule type" value="Genomic_DNA"/>
</dbReference>
<evidence type="ECO:0000313" key="2">
    <source>
        <dbReference type="EMBL" id="BAD30503.1"/>
    </source>
</evidence>
<reference evidence="4" key="2">
    <citation type="journal article" date="2005" name="Nature">
        <title>The map-based sequence of the rice genome.</title>
        <authorList>
            <consortium name="International rice genome sequencing project (IRGSP)"/>
            <person name="Matsumoto T."/>
            <person name="Wu J."/>
            <person name="Kanamori H."/>
            <person name="Katayose Y."/>
            <person name="Fujisawa M."/>
            <person name="Namiki N."/>
            <person name="Mizuno H."/>
            <person name="Yamamoto K."/>
            <person name="Antonio B.A."/>
            <person name="Baba T."/>
            <person name="Sakata K."/>
            <person name="Nagamura Y."/>
            <person name="Aoki H."/>
            <person name="Arikawa K."/>
            <person name="Arita K."/>
            <person name="Bito T."/>
            <person name="Chiden Y."/>
            <person name="Fujitsuka N."/>
            <person name="Fukunaka R."/>
            <person name="Hamada M."/>
            <person name="Harada C."/>
            <person name="Hayashi A."/>
            <person name="Hijishita S."/>
            <person name="Honda M."/>
            <person name="Hosokawa S."/>
            <person name="Ichikawa Y."/>
            <person name="Idonuma A."/>
            <person name="Iijima M."/>
            <person name="Ikeda M."/>
            <person name="Ikeno M."/>
            <person name="Ito K."/>
            <person name="Ito S."/>
            <person name="Ito T."/>
            <person name="Ito Y."/>
            <person name="Ito Y."/>
            <person name="Iwabuchi A."/>
            <person name="Kamiya K."/>
            <person name="Karasawa W."/>
            <person name="Kurita K."/>
            <person name="Katagiri S."/>
            <person name="Kikuta A."/>
            <person name="Kobayashi H."/>
            <person name="Kobayashi N."/>
            <person name="Machita K."/>
            <person name="Maehara T."/>
            <person name="Masukawa M."/>
            <person name="Mizubayashi T."/>
            <person name="Mukai Y."/>
            <person name="Nagasaki H."/>
            <person name="Nagata Y."/>
            <person name="Naito S."/>
            <person name="Nakashima M."/>
            <person name="Nakama Y."/>
            <person name="Nakamichi Y."/>
            <person name="Nakamura M."/>
            <person name="Meguro A."/>
            <person name="Negishi M."/>
            <person name="Ohta I."/>
            <person name="Ohta T."/>
            <person name="Okamoto M."/>
            <person name="Ono N."/>
            <person name="Saji S."/>
            <person name="Sakaguchi M."/>
            <person name="Sakai K."/>
            <person name="Shibata M."/>
            <person name="Shimokawa T."/>
            <person name="Song J."/>
            <person name="Takazaki Y."/>
            <person name="Terasawa K."/>
            <person name="Tsugane M."/>
            <person name="Tsuji K."/>
            <person name="Ueda S."/>
            <person name="Waki K."/>
            <person name="Yamagata H."/>
            <person name="Yamamoto M."/>
            <person name="Yamamoto S."/>
            <person name="Yamane H."/>
            <person name="Yoshiki S."/>
            <person name="Yoshihara R."/>
            <person name="Yukawa K."/>
            <person name="Zhong H."/>
            <person name="Yano M."/>
            <person name="Yuan Q."/>
            <person name="Ouyang S."/>
            <person name="Liu J."/>
            <person name="Jones K.M."/>
            <person name="Gansberger K."/>
            <person name="Moffat K."/>
            <person name="Hill J."/>
            <person name="Bera J."/>
            <person name="Fadrosh D."/>
            <person name="Jin S."/>
            <person name="Johri S."/>
            <person name="Kim M."/>
            <person name="Overton L."/>
            <person name="Reardon M."/>
            <person name="Tsitrin T."/>
            <person name="Vuong H."/>
            <person name="Weaver B."/>
            <person name="Ciecko A."/>
            <person name="Tallon L."/>
            <person name="Jackson J."/>
            <person name="Pai G."/>
            <person name="Aken S.V."/>
            <person name="Utterback T."/>
            <person name="Reidmuller S."/>
            <person name="Feldblyum T."/>
            <person name="Hsiao J."/>
            <person name="Zismann V."/>
            <person name="Iobst S."/>
            <person name="de Vazeille A.R."/>
            <person name="Buell C.R."/>
            <person name="Ying K."/>
            <person name="Li Y."/>
            <person name="Lu T."/>
            <person name="Huang Y."/>
            <person name="Zhao Q."/>
            <person name="Feng Q."/>
            <person name="Zhang L."/>
            <person name="Zhu J."/>
            <person name="Weng Q."/>
            <person name="Mu J."/>
            <person name="Lu Y."/>
            <person name="Fan D."/>
            <person name="Liu Y."/>
            <person name="Guan J."/>
            <person name="Zhang Y."/>
            <person name="Yu S."/>
            <person name="Liu X."/>
            <person name="Zhang Y."/>
            <person name="Hong G."/>
            <person name="Han B."/>
            <person name="Choisne N."/>
            <person name="Demange N."/>
            <person name="Orjeda G."/>
            <person name="Samain S."/>
            <person name="Cattolico L."/>
            <person name="Pelletier E."/>
            <person name="Couloux A."/>
            <person name="Segurens B."/>
            <person name="Wincker P."/>
            <person name="D'Hont A."/>
            <person name="Scarpelli C."/>
            <person name="Weissenbach J."/>
            <person name="Salanoubat M."/>
            <person name="Quetier F."/>
            <person name="Yu Y."/>
            <person name="Kim H.R."/>
            <person name="Rambo T."/>
            <person name="Currie J."/>
            <person name="Collura K."/>
            <person name="Luo M."/>
            <person name="Yang T."/>
            <person name="Ammiraju J.S.S."/>
            <person name="Engler F."/>
            <person name="Soderlund C."/>
            <person name="Wing R.A."/>
            <person name="Palmer L.E."/>
            <person name="de la Bastide M."/>
            <person name="Spiegel L."/>
            <person name="Nascimento L."/>
            <person name="Zutavern T."/>
            <person name="O'Shaughnessy A."/>
            <person name="Dike S."/>
            <person name="Dedhia N."/>
            <person name="Preston R."/>
            <person name="Balija V."/>
            <person name="McCombie W.R."/>
            <person name="Chow T."/>
            <person name="Chen H."/>
            <person name="Chung M."/>
            <person name="Chen C."/>
            <person name="Shaw J."/>
            <person name="Wu H."/>
            <person name="Hsiao K."/>
            <person name="Chao Y."/>
            <person name="Chu M."/>
            <person name="Cheng C."/>
            <person name="Hour A."/>
            <person name="Lee P."/>
            <person name="Lin S."/>
            <person name="Lin Y."/>
            <person name="Liou J."/>
            <person name="Liu S."/>
            <person name="Hsing Y."/>
            <person name="Raghuvanshi S."/>
            <person name="Mohanty A."/>
            <person name="Bharti A.K."/>
            <person name="Gaur A."/>
            <person name="Gupta V."/>
            <person name="Kumar D."/>
            <person name="Ravi V."/>
            <person name="Vij S."/>
            <person name="Kapur A."/>
            <person name="Khurana P."/>
            <person name="Khurana P."/>
            <person name="Khurana J.P."/>
            <person name="Tyagi A.K."/>
            <person name="Gaikwad K."/>
            <person name="Singh A."/>
            <person name="Dalal V."/>
            <person name="Srivastava S."/>
            <person name="Dixit A."/>
            <person name="Pal A.K."/>
            <person name="Ghazi I.A."/>
            <person name="Yadav M."/>
            <person name="Pandit A."/>
            <person name="Bhargava A."/>
            <person name="Sureshbabu K."/>
            <person name="Batra K."/>
            <person name="Sharma T.R."/>
            <person name="Mohapatra T."/>
            <person name="Singh N.K."/>
            <person name="Messing J."/>
            <person name="Nelson A.B."/>
            <person name="Fuks G."/>
            <person name="Kavchok S."/>
            <person name="Keizer G."/>
            <person name="Linton E."/>
            <person name="Llaca V."/>
            <person name="Song R."/>
            <person name="Tanyolac B."/>
            <person name="Young S."/>
            <person name="Ho-Il K."/>
            <person name="Hahn J.H."/>
            <person name="Sangsakoo G."/>
            <person name="Vanavichit A."/>
            <person name="de Mattos Luiz.A.T."/>
            <person name="Zimmer P.D."/>
            <person name="Malone G."/>
            <person name="Dellagostin O."/>
            <person name="de Oliveira A.C."/>
            <person name="Bevan M."/>
            <person name="Bancroft I."/>
            <person name="Minx P."/>
            <person name="Cordum H."/>
            <person name="Wilson R."/>
            <person name="Cheng Z."/>
            <person name="Jin W."/>
            <person name="Jiang J."/>
            <person name="Leong S.A."/>
            <person name="Iwama H."/>
            <person name="Gojobori T."/>
            <person name="Itoh T."/>
            <person name="Niimura Y."/>
            <person name="Fujii Y."/>
            <person name="Habara T."/>
            <person name="Sakai H."/>
            <person name="Sato Y."/>
            <person name="Wilson G."/>
            <person name="Kumar K."/>
            <person name="McCouch S."/>
            <person name="Juretic N."/>
            <person name="Hoen D."/>
            <person name="Wright S."/>
            <person name="Bruskiewich R."/>
            <person name="Bureau T."/>
            <person name="Miyao A."/>
            <person name="Hirochika H."/>
            <person name="Nishikawa T."/>
            <person name="Kadowaki K."/>
            <person name="Sugiura M."/>
            <person name="Burr B."/>
            <person name="Sasaki T."/>
        </authorList>
    </citation>
    <scope>NUCLEOTIDE SEQUENCE [LARGE SCALE GENOMIC DNA]</scope>
    <source>
        <strain evidence="4">cv. Nipponbare</strain>
    </source>
</reference>